<evidence type="ECO:0000259" key="3">
    <source>
        <dbReference type="Pfam" id="PF11761"/>
    </source>
</evidence>
<dbReference type="InterPro" id="IPR036518">
    <property type="entry name" value="CobE/GbiG_C_sf"/>
</dbReference>
<dbReference type="EMBL" id="OW150024">
    <property type="protein sequence ID" value="CAH2030273.1"/>
    <property type="molecule type" value="Genomic_DNA"/>
</dbReference>
<dbReference type="RefSeq" id="WP_305731221.1">
    <property type="nucleotide sequence ID" value="NZ_OW150024.1"/>
</dbReference>
<feature type="domain" description="CobE/GbiG C-terminal" evidence="1">
    <location>
        <begin position="229"/>
        <end position="347"/>
    </location>
</feature>
<dbReference type="PANTHER" id="PTHR37477">
    <property type="entry name" value="COBALT-PRECORRIN-5A HYDROLASE"/>
    <property type="match status" value="1"/>
</dbReference>
<dbReference type="InterPro" id="IPR021744">
    <property type="entry name" value="CbiG_N"/>
</dbReference>
<evidence type="ECO:0000259" key="2">
    <source>
        <dbReference type="Pfam" id="PF11760"/>
    </source>
</evidence>
<dbReference type="Proteomes" id="UP001295463">
    <property type="component" value="Chromosome"/>
</dbReference>
<dbReference type="Gene3D" id="3.40.50.11220">
    <property type="match status" value="1"/>
</dbReference>
<dbReference type="SUPFAM" id="SSF159672">
    <property type="entry name" value="CbiG N-terminal domain-like"/>
    <property type="match status" value="1"/>
</dbReference>
<evidence type="ECO:0000313" key="4">
    <source>
        <dbReference type="EMBL" id="CAH2030273.1"/>
    </source>
</evidence>
<feature type="domain" description="Cobalamin biosynthesis central region" evidence="3">
    <location>
        <begin position="136"/>
        <end position="226"/>
    </location>
</feature>
<name>A0ABM9D4U4_9BACT</name>
<organism evidence="4 5">
    <name type="scientific">Trichlorobacter ammonificans</name>
    <dbReference type="NCBI Taxonomy" id="2916410"/>
    <lineage>
        <taxon>Bacteria</taxon>
        <taxon>Pseudomonadati</taxon>
        <taxon>Thermodesulfobacteriota</taxon>
        <taxon>Desulfuromonadia</taxon>
        <taxon>Geobacterales</taxon>
        <taxon>Geobacteraceae</taxon>
        <taxon>Trichlorobacter</taxon>
    </lineage>
</organism>
<dbReference type="InterPro" id="IPR052553">
    <property type="entry name" value="CbiG_hydrolase"/>
</dbReference>
<dbReference type="Gene3D" id="3.30.420.180">
    <property type="entry name" value="CobE/GbiG C-terminal domain"/>
    <property type="match status" value="1"/>
</dbReference>
<gene>
    <name evidence="4" type="ORF">GEAMG1_0451</name>
</gene>
<reference evidence="4 5" key="1">
    <citation type="submission" date="2022-03" db="EMBL/GenBank/DDBJ databases">
        <authorList>
            <person name="Koch H."/>
        </authorList>
    </citation>
    <scope>NUCLEOTIDE SEQUENCE [LARGE SCALE GENOMIC DNA]</scope>
    <source>
        <strain evidence="4 5">G1</strain>
    </source>
</reference>
<dbReference type="InterPro" id="IPR038029">
    <property type="entry name" value="GbiG_N_sf"/>
</dbReference>
<dbReference type="PANTHER" id="PTHR37477:SF1">
    <property type="entry name" value="COBALT-PRECORRIN-5A HYDROLASE"/>
    <property type="match status" value="1"/>
</dbReference>
<dbReference type="Pfam" id="PF11761">
    <property type="entry name" value="CbiG_mid"/>
    <property type="match status" value="1"/>
</dbReference>
<keyword evidence="5" id="KW-1185">Reference proteome</keyword>
<dbReference type="Pfam" id="PF01890">
    <property type="entry name" value="CbiG_C"/>
    <property type="match status" value="1"/>
</dbReference>
<dbReference type="InterPro" id="IPR002750">
    <property type="entry name" value="CobE/GbiG_C"/>
</dbReference>
<dbReference type="InterPro" id="IPR021745">
    <property type="entry name" value="CbiG_mid"/>
</dbReference>
<dbReference type="Pfam" id="PF11760">
    <property type="entry name" value="CbiG_N"/>
    <property type="match status" value="1"/>
</dbReference>
<dbReference type="SUPFAM" id="SSF159664">
    <property type="entry name" value="CobE/GbiG C-terminal domain-like"/>
    <property type="match status" value="1"/>
</dbReference>
<evidence type="ECO:0000259" key="1">
    <source>
        <dbReference type="Pfam" id="PF01890"/>
    </source>
</evidence>
<feature type="domain" description="Cobalamin synthesis G N-terminal" evidence="2">
    <location>
        <begin position="51"/>
        <end position="131"/>
    </location>
</feature>
<accession>A0ABM9D4U4</accession>
<proteinExistence type="predicted"/>
<protein>
    <submittedName>
        <fullName evidence="4">Cobalamin biosynthesis protein CbiG</fullName>
    </submittedName>
</protein>
<sequence length="354" mass="37983">MSTAVIAITRNGAQLGARLVGGLPDCTLYVLRKFHGAAGKTARPFDDLRQLLTTLWQERSDLVCIMACGIVVRMVAPLLESKDRDPAVVVLDDAGRFAISLLSGHLGGANELARRSAWLVGARPVITTATDVNDLPSFDLLAKEQGWEIDDLAGVRLLNSLLVDNQPIAVVDPTERVRTWFHGTGRLSFYGTFAHAVKSDAQGFLFVTNRQLPPQTMPQNLLILRPRNLVLGIGCNSATPADEIEAFVLSHLKRLFLSPRSVGMVATAAAKREEAGLVEFARRLGAPLICFESEELNRVRPPSPPSEHALAAIGAIGVAEPAALLASGNDRLLLKKVKSDNVTLAVAELGGQAP</sequence>
<evidence type="ECO:0000313" key="5">
    <source>
        <dbReference type="Proteomes" id="UP001295463"/>
    </source>
</evidence>